<keyword evidence="3" id="KW-0479">Metal-binding</keyword>
<evidence type="ECO:0000256" key="7">
    <source>
        <dbReference type="SAM" id="Coils"/>
    </source>
</evidence>
<dbReference type="GO" id="GO:0034657">
    <property type="term" value="C:GID complex"/>
    <property type="evidence" value="ECO:0007669"/>
    <property type="project" value="TreeGrafter"/>
</dbReference>
<reference evidence="10" key="1">
    <citation type="journal article" date="2020" name="Stud. Mycol.">
        <title>101 Dothideomycetes genomes: a test case for predicting lifestyles and emergence of pathogens.</title>
        <authorList>
            <person name="Haridas S."/>
            <person name="Albert R."/>
            <person name="Binder M."/>
            <person name="Bloem J."/>
            <person name="Labutti K."/>
            <person name="Salamov A."/>
            <person name="Andreopoulos B."/>
            <person name="Baker S."/>
            <person name="Barry K."/>
            <person name="Bills G."/>
            <person name="Bluhm B."/>
            <person name="Cannon C."/>
            <person name="Castanera R."/>
            <person name="Culley D."/>
            <person name="Daum C."/>
            <person name="Ezra D."/>
            <person name="Gonzalez J."/>
            <person name="Henrissat B."/>
            <person name="Kuo A."/>
            <person name="Liang C."/>
            <person name="Lipzen A."/>
            <person name="Lutzoni F."/>
            <person name="Magnuson J."/>
            <person name="Mondo S."/>
            <person name="Nolan M."/>
            <person name="Ohm R."/>
            <person name="Pangilinan J."/>
            <person name="Park H.-J."/>
            <person name="Ramirez L."/>
            <person name="Alfaro M."/>
            <person name="Sun H."/>
            <person name="Tritt A."/>
            <person name="Yoshinaga Y."/>
            <person name="Zwiers L.-H."/>
            <person name="Turgeon B."/>
            <person name="Goodwin S."/>
            <person name="Spatafora J."/>
            <person name="Crous P."/>
            <person name="Grigoriev I."/>
        </authorList>
    </citation>
    <scope>NUCLEOTIDE SEQUENCE</scope>
    <source>
        <strain evidence="10">ATCC 16933</strain>
    </source>
</reference>
<dbReference type="GO" id="GO:0043161">
    <property type="term" value="P:proteasome-mediated ubiquitin-dependent protein catabolic process"/>
    <property type="evidence" value="ECO:0007669"/>
    <property type="project" value="InterPro"/>
</dbReference>
<feature type="region of interest" description="Disordered" evidence="8">
    <location>
        <begin position="330"/>
        <end position="355"/>
    </location>
</feature>
<evidence type="ECO:0000256" key="5">
    <source>
        <dbReference type="ARBA" id="ARBA00022833"/>
    </source>
</evidence>
<feature type="domain" description="RING-Gid-type" evidence="9">
    <location>
        <begin position="391"/>
        <end position="452"/>
    </location>
</feature>
<dbReference type="InterPro" id="IPR013144">
    <property type="entry name" value="CRA_dom"/>
</dbReference>
<evidence type="ECO:0000313" key="10">
    <source>
        <dbReference type="EMBL" id="KAF2457275.1"/>
    </source>
</evidence>
<dbReference type="EMBL" id="MU001681">
    <property type="protein sequence ID" value="KAF2457275.1"/>
    <property type="molecule type" value="Genomic_DNA"/>
</dbReference>
<dbReference type="Pfam" id="PF10607">
    <property type="entry name" value="CTLH"/>
    <property type="match status" value="1"/>
</dbReference>
<dbReference type="OrthoDB" id="1933455at2759"/>
<dbReference type="Proteomes" id="UP000799766">
    <property type="component" value="Unassembled WGS sequence"/>
</dbReference>
<organism evidence="10 11">
    <name type="scientific">Lineolata rhizophorae</name>
    <dbReference type="NCBI Taxonomy" id="578093"/>
    <lineage>
        <taxon>Eukaryota</taxon>
        <taxon>Fungi</taxon>
        <taxon>Dikarya</taxon>
        <taxon>Ascomycota</taxon>
        <taxon>Pezizomycotina</taxon>
        <taxon>Dothideomycetes</taxon>
        <taxon>Dothideomycetes incertae sedis</taxon>
        <taxon>Lineolatales</taxon>
        <taxon>Lineolataceae</taxon>
        <taxon>Lineolata</taxon>
    </lineage>
</organism>
<evidence type="ECO:0000313" key="11">
    <source>
        <dbReference type="Proteomes" id="UP000799766"/>
    </source>
</evidence>
<evidence type="ECO:0000256" key="1">
    <source>
        <dbReference type="ARBA" id="ARBA00004496"/>
    </source>
</evidence>
<keyword evidence="2" id="KW-0963">Cytoplasm</keyword>
<name>A0A6A6NZU5_9PEZI</name>
<dbReference type="InterPro" id="IPR024964">
    <property type="entry name" value="CTLH/CRA"/>
</dbReference>
<feature type="zinc finger region" description="RING-Gid-type" evidence="6">
    <location>
        <begin position="391"/>
        <end position="452"/>
    </location>
</feature>
<dbReference type="GO" id="GO:0061630">
    <property type="term" value="F:ubiquitin protein ligase activity"/>
    <property type="evidence" value="ECO:0007669"/>
    <property type="project" value="InterPro"/>
</dbReference>
<dbReference type="InterPro" id="IPR006594">
    <property type="entry name" value="LisH"/>
</dbReference>
<sequence length="468" mass="53289">MAEHTSTKLNADQQVSLDQFLLRVPVSIISRNLKNARRLVEREKEWIAKKLQEEIAKGDAGDAQQSAEVVGELVKRLKQLRTKMESLDSELHKLTRSLHARVDHLNQLYTIPSLADVKYEQWSGIRLDRMMVDYMLRQGYIEAARQLAKEKEIEELVDIDAFVACLRVEKALREEHKLGPALAWCSENKQALRKVEVRLSLPLGKRNHPMADFEPASNLEHELRLQEFIEKVRTQNLETIVSAREFAQKYLAPHKDPNFAIRAAGLLAFSPNTNQEPYKTLYSTDRWHYLADLFLAVHHQLHNIPERPLLHNVLSAGFCALKSPSCHSEKISPRQADAEQVLSEEGAGPDSVSDYEFTEDNQPVKPAHKHQYKLHHKGPGGAAALALNSICPICSTELNELARMLPYAHHSKSIVEPDAVVLPNGRVYGEARLRLANEKMGTAEGYVKDPMDQERVFREEEMKKVFIM</sequence>
<dbReference type="AlphaFoldDB" id="A0A6A6NZU5"/>
<comment type="subcellular location">
    <subcellularLocation>
        <location evidence="1">Cytoplasm</location>
    </subcellularLocation>
</comment>
<keyword evidence="4 6" id="KW-0863">Zinc-finger</keyword>
<dbReference type="GO" id="GO:0008270">
    <property type="term" value="F:zinc ion binding"/>
    <property type="evidence" value="ECO:0007669"/>
    <property type="project" value="UniProtKB-KW"/>
</dbReference>
<evidence type="ECO:0000256" key="2">
    <source>
        <dbReference type="ARBA" id="ARBA00022490"/>
    </source>
</evidence>
<evidence type="ECO:0000256" key="8">
    <source>
        <dbReference type="SAM" id="MobiDB-lite"/>
    </source>
</evidence>
<accession>A0A6A6NZU5</accession>
<dbReference type="PROSITE" id="PS50896">
    <property type="entry name" value="LISH"/>
    <property type="match status" value="1"/>
</dbReference>
<keyword evidence="7" id="KW-0175">Coiled coil</keyword>
<dbReference type="InterPro" id="IPR044063">
    <property type="entry name" value="ZF_RING_GID"/>
</dbReference>
<keyword evidence="11" id="KW-1185">Reference proteome</keyword>
<dbReference type="PANTHER" id="PTHR12170">
    <property type="entry name" value="MACROPHAGE ERYTHROBLAST ATTACHER-RELATED"/>
    <property type="match status" value="1"/>
</dbReference>
<protein>
    <submittedName>
        <fullName evidence="10">CTLH/CRA C-terminal to lish motif domain-containing protein</fullName>
    </submittedName>
</protein>
<evidence type="ECO:0000259" key="9">
    <source>
        <dbReference type="PROSITE" id="PS51867"/>
    </source>
</evidence>
<dbReference type="SMART" id="SM00757">
    <property type="entry name" value="CRA"/>
    <property type="match status" value="1"/>
</dbReference>
<evidence type="ECO:0000256" key="3">
    <source>
        <dbReference type="ARBA" id="ARBA00022723"/>
    </source>
</evidence>
<dbReference type="PANTHER" id="PTHR12170:SF2">
    <property type="entry name" value="E3 UBIQUITIN-PROTEIN TRANSFERASE MAEA"/>
    <property type="match status" value="1"/>
</dbReference>
<evidence type="ECO:0000256" key="6">
    <source>
        <dbReference type="PROSITE-ProRule" id="PRU01215"/>
    </source>
</evidence>
<dbReference type="PROSITE" id="PS51867">
    <property type="entry name" value="ZF_RING_GID"/>
    <property type="match status" value="1"/>
</dbReference>
<keyword evidence="5" id="KW-0862">Zinc</keyword>
<dbReference type="GO" id="GO:0005737">
    <property type="term" value="C:cytoplasm"/>
    <property type="evidence" value="ECO:0007669"/>
    <property type="project" value="UniProtKB-SubCell"/>
</dbReference>
<evidence type="ECO:0000256" key="4">
    <source>
        <dbReference type="ARBA" id="ARBA00022771"/>
    </source>
</evidence>
<feature type="coiled-coil region" evidence="7">
    <location>
        <begin position="70"/>
        <end position="97"/>
    </location>
</feature>
<gene>
    <name evidence="10" type="ORF">BDY21DRAFT_345412</name>
</gene>
<proteinExistence type="predicted"/>
<dbReference type="InterPro" id="IPR045098">
    <property type="entry name" value="Fyv10_fam"/>
</dbReference>
<dbReference type="GO" id="GO:0005634">
    <property type="term" value="C:nucleus"/>
    <property type="evidence" value="ECO:0007669"/>
    <property type="project" value="TreeGrafter"/>
</dbReference>